<dbReference type="EMBL" id="JBJXBP010000001">
    <property type="protein sequence ID" value="KAL3850050.1"/>
    <property type="molecule type" value="Genomic_DNA"/>
</dbReference>
<dbReference type="AlphaFoldDB" id="A0ABD3ULW5"/>
<evidence type="ECO:0000313" key="2">
    <source>
        <dbReference type="EMBL" id="KAL3850050.1"/>
    </source>
</evidence>
<sequence>MQIIQWLSKVAHEPQRVTNSSSVTKKQETNGHRVESNNIVVFKNCGIRRRHLNYRVEQSKLKFGKLNIFYFLQSKDVSKGCFYRTLNLKRLGSFRRKQQNSVHSMQVKKEEKADSSSHVGNRVLPITDPTHSSSSSSNDKVQCTNVEDKGKTKTRTNKTKTISRMKELLKWAAAAKAEKGGGKKVLDFRSRAALPDEYQLRDDSPKINFSSSVISVNSTPLHVRNQHVDGRGNWITTDSEFVVLEL</sequence>
<keyword evidence="3" id="KW-1185">Reference proteome</keyword>
<reference evidence="2 3" key="1">
    <citation type="submission" date="2024-12" db="EMBL/GenBank/DDBJ databases">
        <title>The unique morphological basis and parallel evolutionary history of personate flowers in Penstemon.</title>
        <authorList>
            <person name="Depatie T.H."/>
            <person name="Wessinger C.A."/>
        </authorList>
    </citation>
    <scope>NUCLEOTIDE SEQUENCE [LARGE SCALE GENOMIC DNA]</scope>
    <source>
        <strain evidence="2">WTNN_2</strain>
        <tissue evidence="2">Leaf</tissue>
    </source>
</reference>
<evidence type="ECO:0000313" key="3">
    <source>
        <dbReference type="Proteomes" id="UP001634393"/>
    </source>
</evidence>
<comment type="caution">
    <text evidence="2">The sequence shown here is derived from an EMBL/GenBank/DDBJ whole genome shotgun (WGS) entry which is preliminary data.</text>
</comment>
<name>A0ABD3ULW5_9LAMI</name>
<evidence type="ECO:0000256" key="1">
    <source>
        <dbReference type="SAM" id="MobiDB-lite"/>
    </source>
</evidence>
<proteinExistence type="predicted"/>
<dbReference type="PANTHER" id="PTHR36038:SF3">
    <property type="entry name" value="OVATE FAMILY PROTEIN"/>
    <property type="match status" value="1"/>
</dbReference>
<organism evidence="2 3">
    <name type="scientific">Penstemon smallii</name>
    <dbReference type="NCBI Taxonomy" id="265156"/>
    <lineage>
        <taxon>Eukaryota</taxon>
        <taxon>Viridiplantae</taxon>
        <taxon>Streptophyta</taxon>
        <taxon>Embryophyta</taxon>
        <taxon>Tracheophyta</taxon>
        <taxon>Spermatophyta</taxon>
        <taxon>Magnoliopsida</taxon>
        <taxon>eudicotyledons</taxon>
        <taxon>Gunneridae</taxon>
        <taxon>Pentapetalae</taxon>
        <taxon>asterids</taxon>
        <taxon>lamiids</taxon>
        <taxon>Lamiales</taxon>
        <taxon>Plantaginaceae</taxon>
        <taxon>Cheloneae</taxon>
        <taxon>Penstemon</taxon>
    </lineage>
</organism>
<dbReference type="Proteomes" id="UP001634393">
    <property type="component" value="Unassembled WGS sequence"/>
</dbReference>
<gene>
    <name evidence="2" type="ORF">ACJIZ3_011932</name>
</gene>
<accession>A0ABD3ULW5</accession>
<protein>
    <submittedName>
        <fullName evidence="2">Uncharacterized protein</fullName>
    </submittedName>
</protein>
<dbReference type="PANTHER" id="PTHR36038">
    <property type="entry name" value="OS06G0102750 PROTEIN"/>
    <property type="match status" value="1"/>
</dbReference>
<feature type="region of interest" description="Disordered" evidence="1">
    <location>
        <begin position="97"/>
        <end position="159"/>
    </location>
</feature>